<evidence type="ECO:0000256" key="3">
    <source>
        <dbReference type="ARBA" id="ARBA00012438"/>
    </source>
</evidence>
<evidence type="ECO:0000259" key="14">
    <source>
        <dbReference type="PROSITE" id="PS50885"/>
    </source>
</evidence>
<name>A0A7W9MGB0_9ACTN</name>
<dbReference type="SUPFAM" id="SSF47384">
    <property type="entry name" value="Homodimeric domain of signal transducing histidine kinase"/>
    <property type="match status" value="1"/>
</dbReference>
<dbReference type="SMART" id="SM00388">
    <property type="entry name" value="HisKA"/>
    <property type="match status" value="1"/>
</dbReference>
<keyword evidence="9" id="KW-0902">Two-component regulatory system</keyword>
<dbReference type="SUPFAM" id="SSF55874">
    <property type="entry name" value="ATPase domain of HSP90 chaperone/DNA topoisomerase II/histidine kinase"/>
    <property type="match status" value="1"/>
</dbReference>
<feature type="region of interest" description="Disordered" evidence="11">
    <location>
        <begin position="169"/>
        <end position="205"/>
    </location>
</feature>
<dbReference type="PROSITE" id="PS50109">
    <property type="entry name" value="HIS_KIN"/>
    <property type="match status" value="1"/>
</dbReference>
<evidence type="ECO:0000256" key="8">
    <source>
        <dbReference type="ARBA" id="ARBA00022989"/>
    </source>
</evidence>
<keyword evidence="10" id="KW-0472">Membrane</keyword>
<proteinExistence type="predicted"/>
<evidence type="ECO:0000256" key="9">
    <source>
        <dbReference type="ARBA" id="ARBA00023012"/>
    </source>
</evidence>
<dbReference type="Gene3D" id="3.30.565.10">
    <property type="entry name" value="Histidine kinase-like ATPase, C-terminal domain"/>
    <property type="match status" value="1"/>
</dbReference>
<feature type="domain" description="HAMP" evidence="14">
    <location>
        <begin position="336"/>
        <end position="388"/>
    </location>
</feature>
<dbReference type="InterPro" id="IPR003661">
    <property type="entry name" value="HisK_dim/P_dom"/>
</dbReference>
<dbReference type="Gene3D" id="1.10.287.130">
    <property type="match status" value="1"/>
</dbReference>
<dbReference type="InterPro" id="IPR003594">
    <property type="entry name" value="HATPase_dom"/>
</dbReference>
<keyword evidence="7 15" id="KW-0418">Kinase</keyword>
<evidence type="ECO:0000256" key="5">
    <source>
        <dbReference type="ARBA" id="ARBA00022679"/>
    </source>
</evidence>
<dbReference type="EC" id="2.7.13.3" evidence="3"/>
<dbReference type="PANTHER" id="PTHR45436:SF5">
    <property type="entry name" value="SENSOR HISTIDINE KINASE TRCS"/>
    <property type="match status" value="1"/>
</dbReference>
<comment type="caution">
    <text evidence="15">The sequence shown here is derived from an EMBL/GenBank/DDBJ whole genome shotgun (WGS) entry which is preliminary data.</text>
</comment>
<protein>
    <recommendedName>
        <fullName evidence="3">histidine kinase</fullName>
        <ecNumber evidence="3">2.7.13.3</ecNumber>
    </recommendedName>
</protein>
<dbReference type="SUPFAM" id="SSF158472">
    <property type="entry name" value="HAMP domain-like"/>
    <property type="match status" value="1"/>
</dbReference>
<evidence type="ECO:0000256" key="4">
    <source>
        <dbReference type="ARBA" id="ARBA00022553"/>
    </source>
</evidence>
<evidence type="ECO:0000313" key="15">
    <source>
        <dbReference type="EMBL" id="MBB5819912.1"/>
    </source>
</evidence>
<evidence type="ECO:0000256" key="1">
    <source>
        <dbReference type="ARBA" id="ARBA00000085"/>
    </source>
</evidence>
<dbReference type="Proteomes" id="UP000540685">
    <property type="component" value="Unassembled WGS sequence"/>
</dbReference>
<dbReference type="InterPro" id="IPR036097">
    <property type="entry name" value="HisK_dim/P_sf"/>
</dbReference>
<evidence type="ECO:0000256" key="11">
    <source>
        <dbReference type="SAM" id="MobiDB-lite"/>
    </source>
</evidence>
<dbReference type="GO" id="GO:0005886">
    <property type="term" value="C:plasma membrane"/>
    <property type="evidence" value="ECO:0007669"/>
    <property type="project" value="UniProtKB-SubCell"/>
</dbReference>
<evidence type="ECO:0000256" key="6">
    <source>
        <dbReference type="ARBA" id="ARBA00022692"/>
    </source>
</evidence>
<feature type="chain" id="PRO_5031200043" description="histidine kinase" evidence="12">
    <location>
        <begin position="28"/>
        <end position="634"/>
    </location>
</feature>
<dbReference type="CDD" id="cd00082">
    <property type="entry name" value="HisKA"/>
    <property type="match status" value="1"/>
</dbReference>
<keyword evidence="12" id="KW-0732">Signal</keyword>
<dbReference type="Pfam" id="PF02518">
    <property type="entry name" value="HATPase_c"/>
    <property type="match status" value="1"/>
</dbReference>
<comment type="catalytic activity">
    <reaction evidence="1">
        <text>ATP + protein L-histidine = ADP + protein N-phospho-L-histidine.</text>
        <dbReference type="EC" id="2.7.13.3"/>
    </reaction>
</comment>
<dbReference type="FunFam" id="3.30.565.10:FF:000006">
    <property type="entry name" value="Sensor histidine kinase WalK"/>
    <property type="match status" value="1"/>
</dbReference>
<keyword evidence="5 15" id="KW-0808">Transferase</keyword>
<feature type="domain" description="Histidine kinase" evidence="13">
    <location>
        <begin position="396"/>
        <end position="610"/>
    </location>
</feature>
<dbReference type="PANTHER" id="PTHR45436">
    <property type="entry name" value="SENSOR HISTIDINE KINASE YKOH"/>
    <property type="match status" value="1"/>
</dbReference>
<evidence type="ECO:0000256" key="10">
    <source>
        <dbReference type="ARBA" id="ARBA00023136"/>
    </source>
</evidence>
<keyword evidence="16" id="KW-1185">Reference proteome</keyword>
<dbReference type="InterPro" id="IPR004358">
    <property type="entry name" value="Sig_transdc_His_kin-like_C"/>
</dbReference>
<dbReference type="Pfam" id="PF00672">
    <property type="entry name" value="HAMP"/>
    <property type="match status" value="1"/>
</dbReference>
<dbReference type="SMART" id="SM00304">
    <property type="entry name" value="HAMP"/>
    <property type="match status" value="1"/>
</dbReference>
<dbReference type="SMART" id="SM00387">
    <property type="entry name" value="HATPase_c"/>
    <property type="match status" value="1"/>
</dbReference>
<comment type="subcellular location">
    <subcellularLocation>
        <location evidence="2">Cell membrane</location>
    </subcellularLocation>
</comment>
<evidence type="ECO:0000256" key="2">
    <source>
        <dbReference type="ARBA" id="ARBA00004236"/>
    </source>
</evidence>
<evidence type="ECO:0000259" key="13">
    <source>
        <dbReference type="PROSITE" id="PS50109"/>
    </source>
</evidence>
<dbReference type="Gene3D" id="6.10.340.10">
    <property type="match status" value="1"/>
</dbReference>
<feature type="compositionally biased region" description="Pro residues" evidence="11">
    <location>
        <begin position="187"/>
        <end position="205"/>
    </location>
</feature>
<reference evidence="15 16" key="1">
    <citation type="submission" date="2020-08" db="EMBL/GenBank/DDBJ databases">
        <title>Sequencing the genomes of 1000 actinobacteria strains.</title>
        <authorList>
            <person name="Klenk H.-P."/>
        </authorList>
    </citation>
    <scope>NUCLEOTIDE SEQUENCE [LARGE SCALE GENOMIC DNA]</scope>
    <source>
        <strain evidence="15 16">DSM 46887</strain>
    </source>
</reference>
<feature type="signal peptide" evidence="12">
    <location>
        <begin position="1"/>
        <end position="27"/>
    </location>
</feature>
<evidence type="ECO:0000256" key="12">
    <source>
        <dbReference type="SAM" id="SignalP"/>
    </source>
</evidence>
<evidence type="ECO:0000313" key="16">
    <source>
        <dbReference type="Proteomes" id="UP000540685"/>
    </source>
</evidence>
<dbReference type="InterPro" id="IPR036890">
    <property type="entry name" value="HATPase_C_sf"/>
</dbReference>
<dbReference type="CDD" id="cd00075">
    <property type="entry name" value="HATPase"/>
    <property type="match status" value="1"/>
</dbReference>
<keyword evidence="8" id="KW-1133">Transmembrane helix</keyword>
<dbReference type="RefSeq" id="WP_184537638.1">
    <property type="nucleotide sequence ID" value="NZ_JACHMP010000001.1"/>
</dbReference>
<dbReference type="PRINTS" id="PR00344">
    <property type="entry name" value="BCTRLSENSOR"/>
</dbReference>
<dbReference type="GO" id="GO:0000155">
    <property type="term" value="F:phosphorelay sensor kinase activity"/>
    <property type="evidence" value="ECO:0007669"/>
    <property type="project" value="InterPro"/>
</dbReference>
<dbReference type="InterPro" id="IPR005467">
    <property type="entry name" value="His_kinase_dom"/>
</dbReference>
<accession>A0A7W9MGB0</accession>
<dbReference type="EMBL" id="JACHMP010000001">
    <property type="protein sequence ID" value="MBB5819912.1"/>
    <property type="molecule type" value="Genomic_DNA"/>
</dbReference>
<keyword evidence="4" id="KW-0597">Phosphoprotein</keyword>
<dbReference type="Pfam" id="PF00512">
    <property type="entry name" value="HisKA"/>
    <property type="match status" value="1"/>
</dbReference>
<gene>
    <name evidence="15" type="ORF">F4562_002974</name>
</gene>
<dbReference type="InterPro" id="IPR003660">
    <property type="entry name" value="HAMP_dom"/>
</dbReference>
<dbReference type="PROSITE" id="PS50885">
    <property type="entry name" value="HAMP"/>
    <property type="match status" value="1"/>
</dbReference>
<sequence>MRSLFARLLTSSAVVAVCSITATAWLAASSTSGAIRQEQGQTLASDARINNSLLGYASRHPDWSGVATTLRDLAAQNGRRIALVTENGTLIADSATTGTPLPARVAAVVDPLAVDVTLVPGAARDRIDPRAVGPFLLSDRDRVRLRKAADTYTACAGRSGQAVQVTVSNTGRPLVTTLDQGGGQEPSPVPRPMSSPMPRPSPVPTEAPAVVSVCDATAFSTPTRTEKAALKQLNLLVSRCLKGKGRSTERGSVGLDFTWVPGKKPMPPLAEPDQVISSCVVTARREQLDPYVAPAAYLYIGSPAEGTGQRIPLPSIAGAALLVLVLTVGVSVMAARRLVRPVNALTHAARRMRDGDSSARVTVRTTGEISELATAFNEMSEHLQRMEEQRKAMVSDVSHELRTPLSNLRGWLEATQDGVAELNPALIASLVEEILLLQHIVDDLQELALADAGKLRLHVEPVHLGDLLDQVTTAHRGRAEAAGLTLTAAVTGDPPLTADPVRLRQAVGNLVTNSLRYTPRGGHITLGARQDGDQVVIEVTDTGIGIRAEHLPHVFDRFWRAEKSRNRQTGGSGLGLAIVRNLAEAHGGTATVTSEPGVRTTFTLRLPSQQDHIEITVRPVKAAGSDPAVSRAAR</sequence>
<dbReference type="InterPro" id="IPR050428">
    <property type="entry name" value="TCS_sensor_his_kinase"/>
</dbReference>
<organism evidence="15 16">
    <name type="scientific">Streptosporangium becharense</name>
    <dbReference type="NCBI Taxonomy" id="1816182"/>
    <lineage>
        <taxon>Bacteria</taxon>
        <taxon>Bacillati</taxon>
        <taxon>Actinomycetota</taxon>
        <taxon>Actinomycetes</taxon>
        <taxon>Streptosporangiales</taxon>
        <taxon>Streptosporangiaceae</taxon>
        <taxon>Streptosporangium</taxon>
    </lineage>
</organism>
<evidence type="ECO:0000256" key="7">
    <source>
        <dbReference type="ARBA" id="ARBA00022777"/>
    </source>
</evidence>
<dbReference type="AlphaFoldDB" id="A0A7W9MGB0"/>
<dbReference type="CDD" id="cd06225">
    <property type="entry name" value="HAMP"/>
    <property type="match status" value="1"/>
</dbReference>
<keyword evidence="6" id="KW-0812">Transmembrane</keyword>